<dbReference type="GO" id="GO:0008483">
    <property type="term" value="F:transaminase activity"/>
    <property type="evidence" value="ECO:0007669"/>
    <property type="project" value="UniProtKB-KW"/>
</dbReference>
<proteinExistence type="inferred from homology"/>
<dbReference type="Gene3D" id="3.90.1150.10">
    <property type="entry name" value="Aspartate Aminotransferase, domain 1"/>
    <property type="match status" value="1"/>
</dbReference>
<dbReference type="InterPro" id="IPR015424">
    <property type="entry name" value="PyrdxlP-dep_Trfase"/>
</dbReference>
<dbReference type="PANTHER" id="PTHR43586:SF24">
    <property type="entry name" value="BLR4730 PROTEIN"/>
    <property type="match status" value="1"/>
</dbReference>
<dbReference type="AlphaFoldDB" id="A0A2M9G2C3"/>
<dbReference type="Gene3D" id="3.40.640.10">
    <property type="entry name" value="Type I PLP-dependent aspartate aminotransferase-like (Major domain)"/>
    <property type="match status" value="1"/>
</dbReference>
<keyword evidence="6" id="KW-0032">Aminotransferase</keyword>
<dbReference type="InterPro" id="IPR020578">
    <property type="entry name" value="Aminotrans_V_PyrdxlP_BS"/>
</dbReference>
<comment type="caution">
    <text evidence="6">The sequence shown here is derived from an EMBL/GenBank/DDBJ whole genome shotgun (WGS) entry which is preliminary data.</text>
</comment>
<dbReference type="InterPro" id="IPR000192">
    <property type="entry name" value="Aminotrans_V_dom"/>
</dbReference>
<accession>A0A2M9G2C3</accession>
<comment type="similarity">
    <text evidence="3">Belongs to the class-V pyridoxal-phosphate-dependent aminotransferase family.</text>
</comment>
<evidence type="ECO:0000259" key="5">
    <source>
        <dbReference type="Pfam" id="PF00266"/>
    </source>
</evidence>
<name>A0A2M9G2C3_9PROT</name>
<dbReference type="InterPro" id="IPR015421">
    <property type="entry name" value="PyrdxlP-dep_Trfase_major"/>
</dbReference>
<dbReference type="OrthoDB" id="9804366at2"/>
<protein>
    <submittedName>
        <fullName evidence="6">Aminotransferase</fullName>
    </submittedName>
</protein>
<evidence type="ECO:0000256" key="1">
    <source>
        <dbReference type="ARBA" id="ARBA00001933"/>
    </source>
</evidence>
<dbReference type="PANTHER" id="PTHR43586">
    <property type="entry name" value="CYSTEINE DESULFURASE"/>
    <property type="match status" value="1"/>
</dbReference>
<reference evidence="6 7" key="1">
    <citation type="submission" date="2017-11" db="EMBL/GenBank/DDBJ databases">
        <title>Draft genome sequence of Rhizobiales bacterium SY3-13.</title>
        <authorList>
            <person name="Sun C."/>
        </authorList>
    </citation>
    <scope>NUCLEOTIDE SEQUENCE [LARGE SCALE GENOMIC DNA]</scope>
    <source>
        <strain evidence="6 7">SY3-13</strain>
    </source>
</reference>
<feature type="domain" description="Aminotransferase class V" evidence="5">
    <location>
        <begin position="23"/>
        <end position="387"/>
    </location>
</feature>
<dbReference type="EMBL" id="PHIG01000031">
    <property type="protein sequence ID" value="PJK29871.1"/>
    <property type="molecule type" value="Genomic_DNA"/>
</dbReference>
<sequence>MLTETEIARLRAETPGADKVLHFNNAGAGLMPRAVLEAVKGHLDLEAETGGYEASAMREAELARPYDAIAAYLNCGRDEIALVENATVAWNQAFFAVLDGMSPGDRILTAEAEYASNYLSFLKAAGDRGVRVDVVPSDGDGALDVARLEDLIDDRVRLIAVTHVPTNGGLVNPAEEIGRVARAAGATYLLDACQSAGQMALDVERIGCDFLSATGRKYLRGPRGTGFLYASRRAMERYAPPVIDLRAAAWTAPDSFRWRDDAGRFENWENYQAGRIGLGVAVDLMLETGIERIEARVTELARILRERLAGIAGVTVRDLGRRRCGIVTFTHGSMPAGEVRSTLGGQGINLSVSDAGSTLIDMTKRNLPDLVRASVHYYNTLEEVDRFVEAVARLGR</sequence>
<dbReference type="Proteomes" id="UP000229498">
    <property type="component" value="Unassembled WGS sequence"/>
</dbReference>
<keyword evidence="7" id="KW-1185">Reference proteome</keyword>
<evidence type="ECO:0000313" key="6">
    <source>
        <dbReference type="EMBL" id="PJK29871.1"/>
    </source>
</evidence>
<dbReference type="RefSeq" id="WP_109793148.1">
    <property type="nucleotide sequence ID" value="NZ_PHIG01000031.1"/>
</dbReference>
<evidence type="ECO:0000256" key="2">
    <source>
        <dbReference type="ARBA" id="ARBA00022898"/>
    </source>
</evidence>
<comment type="cofactor">
    <cofactor evidence="1 4">
        <name>pyridoxal 5'-phosphate</name>
        <dbReference type="ChEBI" id="CHEBI:597326"/>
    </cofactor>
</comment>
<dbReference type="InterPro" id="IPR015422">
    <property type="entry name" value="PyrdxlP-dep_Trfase_small"/>
</dbReference>
<organism evidence="6 7">
    <name type="scientific">Minwuia thermotolerans</name>
    <dbReference type="NCBI Taxonomy" id="2056226"/>
    <lineage>
        <taxon>Bacteria</taxon>
        <taxon>Pseudomonadati</taxon>
        <taxon>Pseudomonadota</taxon>
        <taxon>Alphaproteobacteria</taxon>
        <taxon>Minwuiales</taxon>
        <taxon>Minwuiaceae</taxon>
        <taxon>Minwuia</taxon>
    </lineage>
</organism>
<evidence type="ECO:0000313" key="7">
    <source>
        <dbReference type="Proteomes" id="UP000229498"/>
    </source>
</evidence>
<gene>
    <name evidence="6" type="ORF">CVT23_08835</name>
</gene>
<evidence type="ECO:0000256" key="3">
    <source>
        <dbReference type="RuleBase" id="RU004075"/>
    </source>
</evidence>
<evidence type="ECO:0000256" key="4">
    <source>
        <dbReference type="RuleBase" id="RU004504"/>
    </source>
</evidence>
<dbReference type="SUPFAM" id="SSF53383">
    <property type="entry name" value="PLP-dependent transferases"/>
    <property type="match status" value="1"/>
</dbReference>
<keyword evidence="6" id="KW-0808">Transferase</keyword>
<keyword evidence="2" id="KW-0663">Pyridoxal phosphate</keyword>
<dbReference type="PROSITE" id="PS00595">
    <property type="entry name" value="AA_TRANSFER_CLASS_5"/>
    <property type="match status" value="1"/>
</dbReference>
<dbReference type="Pfam" id="PF00266">
    <property type="entry name" value="Aminotran_5"/>
    <property type="match status" value="1"/>
</dbReference>